<evidence type="ECO:0000313" key="1">
    <source>
        <dbReference type="EMBL" id="KAH1165886.1"/>
    </source>
</evidence>
<accession>A0A9D4ARJ0</accession>
<dbReference type="EMBL" id="JAHDVG010000488">
    <property type="protein sequence ID" value="KAH1165886.1"/>
    <property type="molecule type" value="Genomic_DNA"/>
</dbReference>
<keyword evidence="2" id="KW-1185">Reference proteome</keyword>
<comment type="caution">
    <text evidence="1">The sequence shown here is derived from an EMBL/GenBank/DDBJ whole genome shotgun (WGS) entry which is preliminary data.</text>
</comment>
<name>A0A9D4ARJ0_9SAUR</name>
<sequence>GLKSNLGQRKKHPPNYKIEISGLFSTFVTYQQAVFPPDGDWIVGLKWFSGIRSLLLLCYQSKFAIAPHCVDMLLFHYYVPLMYCVAWWENDLLTLTLKI</sequence>
<dbReference type="Proteomes" id="UP000827986">
    <property type="component" value="Unassembled WGS sequence"/>
</dbReference>
<protein>
    <submittedName>
        <fullName evidence="1">Uncharacterized protein</fullName>
    </submittedName>
</protein>
<gene>
    <name evidence="1" type="ORF">KIL84_023445</name>
</gene>
<feature type="non-terminal residue" evidence="1">
    <location>
        <position position="99"/>
    </location>
</feature>
<dbReference type="AlphaFoldDB" id="A0A9D4ARJ0"/>
<proteinExistence type="predicted"/>
<reference evidence="1" key="1">
    <citation type="submission" date="2021-09" db="EMBL/GenBank/DDBJ databases">
        <title>The genome of Mauremys mutica provides insights into the evolution of semi-aquatic lifestyle.</title>
        <authorList>
            <person name="Gong S."/>
            <person name="Gao Y."/>
        </authorList>
    </citation>
    <scope>NUCLEOTIDE SEQUENCE</scope>
    <source>
        <strain evidence="1">MM-2020</strain>
        <tissue evidence="1">Muscle</tissue>
    </source>
</reference>
<organism evidence="1 2">
    <name type="scientific">Mauremys mutica</name>
    <name type="common">yellowpond turtle</name>
    <dbReference type="NCBI Taxonomy" id="74926"/>
    <lineage>
        <taxon>Eukaryota</taxon>
        <taxon>Metazoa</taxon>
        <taxon>Chordata</taxon>
        <taxon>Craniata</taxon>
        <taxon>Vertebrata</taxon>
        <taxon>Euteleostomi</taxon>
        <taxon>Archelosauria</taxon>
        <taxon>Testudinata</taxon>
        <taxon>Testudines</taxon>
        <taxon>Cryptodira</taxon>
        <taxon>Durocryptodira</taxon>
        <taxon>Testudinoidea</taxon>
        <taxon>Geoemydidae</taxon>
        <taxon>Geoemydinae</taxon>
        <taxon>Mauremys</taxon>
    </lineage>
</organism>
<evidence type="ECO:0000313" key="2">
    <source>
        <dbReference type="Proteomes" id="UP000827986"/>
    </source>
</evidence>